<dbReference type="InterPro" id="IPR029062">
    <property type="entry name" value="Class_I_gatase-like"/>
</dbReference>
<dbReference type="PROSITE" id="PS51273">
    <property type="entry name" value="GATASE_TYPE_1"/>
    <property type="match status" value="1"/>
</dbReference>
<comment type="caution">
    <text evidence="2">The sequence shown here is derived from an EMBL/GenBank/DDBJ whole genome shotgun (WGS) entry which is preliminary data.</text>
</comment>
<feature type="domain" description="Glutamine amidotransferase" evidence="1">
    <location>
        <begin position="22"/>
        <end position="173"/>
    </location>
</feature>
<dbReference type="InterPro" id="IPR017926">
    <property type="entry name" value="GATASE"/>
</dbReference>
<sequence length="191" mass="21418">MILVVDLCFKPQSLSKYEFVDPITAILRRAGSEYEVVHSTEITPDLIYSSDGIILCGTALKDDIYARRIDLFSWIRDLEKPILGICAGMQVVAAVFGGEIVPQPKIGLEKIMIVKETDLLGPPRQIEGYHLHNFGVTLPQGFDLVAGRPGEVEAFKHAERPLYGIIFHPEVRNRWIVERFDALLLESTTTP</sequence>
<dbReference type="Pfam" id="PF00117">
    <property type="entry name" value="GATase"/>
    <property type="match status" value="1"/>
</dbReference>
<dbReference type="SUPFAM" id="SSF52317">
    <property type="entry name" value="Class I glutamine amidotransferase-like"/>
    <property type="match status" value="1"/>
</dbReference>
<protein>
    <submittedName>
        <fullName evidence="2">Gamma-glutamyl-gamma-aminobutyrate hydrolase family protein</fullName>
    </submittedName>
</protein>
<proteinExistence type="predicted"/>
<dbReference type="EMBL" id="JARFPK010000019">
    <property type="protein sequence ID" value="MDF0590784.1"/>
    <property type="molecule type" value="Genomic_DNA"/>
</dbReference>
<gene>
    <name evidence="2" type="ORF">P0O15_06320</name>
</gene>
<dbReference type="GO" id="GO:0016787">
    <property type="term" value="F:hydrolase activity"/>
    <property type="evidence" value="ECO:0007669"/>
    <property type="project" value="UniProtKB-KW"/>
</dbReference>
<dbReference type="Proteomes" id="UP001220010">
    <property type="component" value="Unassembled WGS sequence"/>
</dbReference>
<evidence type="ECO:0000313" key="3">
    <source>
        <dbReference type="Proteomes" id="UP001220010"/>
    </source>
</evidence>
<accession>A0ABT5X7V7</accession>
<name>A0ABT5X7V7_9EURY</name>
<dbReference type="RefSeq" id="WP_316966529.1">
    <property type="nucleotide sequence ID" value="NZ_JARFPK010000019.1"/>
</dbReference>
<evidence type="ECO:0000313" key="2">
    <source>
        <dbReference type="EMBL" id="MDF0590784.1"/>
    </source>
</evidence>
<reference evidence="2 3" key="1">
    <citation type="submission" date="2023-03" db="EMBL/GenBank/DDBJ databases">
        <title>WGS of Methanotrichaceae archaeon Mx.</title>
        <authorList>
            <person name="Sorokin D.Y."/>
            <person name="Merkel A.Y."/>
        </authorList>
    </citation>
    <scope>NUCLEOTIDE SEQUENCE [LARGE SCALE GENOMIC DNA]</scope>
    <source>
        <strain evidence="2 3">Mx</strain>
    </source>
</reference>
<organism evidence="2 3">
    <name type="scientific">Candidatus Methanocrinis natronophilus</name>
    <dbReference type="NCBI Taxonomy" id="3033396"/>
    <lineage>
        <taxon>Archaea</taxon>
        <taxon>Methanobacteriati</taxon>
        <taxon>Methanobacteriota</taxon>
        <taxon>Stenosarchaea group</taxon>
        <taxon>Methanomicrobia</taxon>
        <taxon>Methanotrichales</taxon>
        <taxon>Methanotrichaceae</taxon>
        <taxon>Methanocrinis</taxon>
    </lineage>
</organism>
<keyword evidence="2" id="KW-0378">Hydrolase</keyword>
<evidence type="ECO:0000259" key="1">
    <source>
        <dbReference type="Pfam" id="PF00117"/>
    </source>
</evidence>
<dbReference type="Gene3D" id="3.40.50.880">
    <property type="match status" value="1"/>
</dbReference>
<keyword evidence="3" id="KW-1185">Reference proteome</keyword>